<dbReference type="Proteomes" id="UP000287651">
    <property type="component" value="Unassembled WGS sequence"/>
</dbReference>
<evidence type="ECO:0000313" key="2">
    <source>
        <dbReference type="EMBL" id="RRT60560.1"/>
    </source>
</evidence>
<dbReference type="AlphaFoldDB" id="A0A426Z988"/>
<comment type="caution">
    <text evidence="2">The sequence shown here is derived from an EMBL/GenBank/DDBJ whole genome shotgun (WGS) entry which is preliminary data.</text>
</comment>
<gene>
    <name evidence="2" type="ORF">B296_00010514</name>
</gene>
<sequence>MVLGIPQGDRGDPVQGWSQPLHLYFMPSSASCPFRIALTSFFDRPCRPSYAVAAEGETSEPASPLTGPTPRVDSPTRFSASSFFRLVNDF</sequence>
<organism evidence="2 3">
    <name type="scientific">Ensete ventricosum</name>
    <name type="common">Abyssinian banana</name>
    <name type="synonym">Musa ensete</name>
    <dbReference type="NCBI Taxonomy" id="4639"/>
    <lineage>
        <taxon>Eukaryota</taxon>
        <taxon>Viridiplantae</taxon>
        <taxon>Streptophyta</taxon>
        <taxon>Embryophyta</taxon>
        <taxon>Tracheophyta</taxon>
        <taxon>Spermatophyta</taxon>
        <taxon>Magnoliopsida</taxon>
        <taxon>Liliopsida</taxon>
        <taxon>Zingiberales</taxon>
        <taxon>Musaceae</taxon>
        <taxon>Ensete</taxon>
    </lineage>
</organism>
<evidence type="ECO:0000313" key="3">
    <source>
        <dbReference type="Proteomes" id="UP000287651"/>
    </source>
</evidence>
<reference evidence="2 3" key="1">
    <citation type="journal article" date="2014" name="Agronomy (Basel)">
        <title>A Draft Genome Sequence for Ensete ventricosum, the Drought-Tolerant Tree Against Hunger.</title>
        <authorList>
            <person name="Harrison J."/>
            <person name="Moore K.A."/>
            <person name="Paszkiewicz K."/>
            <person name="Jones T."/>
            <person name="Grant M."/>
            <person name="Ambacheew D."/>
            <person name="Muzemil S."/>
            <person name="Studholme D.J."/>
        </authorList>
    </citation>
    <scope>NUCLEOTIDE SEQUENCE [LARGE SCALE GENOMIC DNA]</scope>
</reference>
<dbReference type="EMBL" id="AMZH03007732">
    <property type="protein sequence ID" value="RRT60560.1"/>
    <property type="molecule type" value="Genomic_DNA"/>
</dbReference>
<accession>A0A426Z988</accession>
<feature type="region of interest" description="Disordered" evidence="1">
    <location>
        <begin position="53"/>
        <end position="76"/>
    </location>
</feature>
<proteinExistence type="predicted"/>
<evidence type="ECO:0000256" key="1">
    <source>
        <dbReference type="SAM" id="MobiDB-lite"/>
    </source>
</evidence>
<name>A0A426Z988_ENSVE</name>
<protein>
    <submittedName>
        <fullName evidence="2">Uncharacterized protein</fullName>
    </submittedName>
</protein>